<dbReference type="NCBIfam" id="TIGR01681">
    <property type="entry name" value="HAD-SF-IIIC"/>
    <property type="match status" value="1"/>
</dbReference>
<dbReference type="InterPro" id="IPR003679">
    <property type="entry name" value="Amioglycoside_AcTrfase"/>
</dbReference>
<reference evidence="2" key="1">
    <citation type="submission" date="2016-10" db="EMBL/GenBank/DDBJ databases">
        <authorList>
            <person name="Varghese N."/>
            <person name="Submissions S."/>
        </authorList>
    </citation>
    <scope>NUCLEOTIDE SEQUENCE [LARGE SCALE GENOMIC DNA]</scope>
    <source>
        <strain evidence="2">IBRC-M 10655</strain>
    </source>
</reference>
<dbReference type="GO" id="GO:0008080">
    <property type="term" value="F:N-acetyltransferase activity"/>
    <property type="evidence" value="ECO:0007669"/>
    <property type="project" value="InterPro"/>
</dbReference>
<dbReference type="InterPro" id="IPR023214">
    <property type="entry name" value="HAD_sf"/>
</dbReference>
<protein>
    <submittedName>
        <fullName evidence="1">HAD-superfamily phosphatase, subfamily IIIC/FkbH-like domain-containing protein</fullName>
    </submittedName>
</protein>
<dbReference type="Proteomes" id="UP000199651">
    <property type="component" value="Unassembled WGS sequence"/>
</dbReference>
<proteinExistence type="predicted"/>
<dbReference type="STRING" id="504798.SAMN05421871_103542"/>
<dbReference type="InterPro" id="IPR028345">
    <property type="entry name" value="Antibiotic_NAT-like"/>
</dbReference>
<dbReference type="Gene3D" id="3.40.50.1000">
    <property type="entry name" value="HAD superfamily/HAD-like"/>
    <property type="match status" value="1"/>
</dbReference>
<name>A0A1H0FDR0_9PSEU</name>
<dbReference type="EMBL" id="FNJB01000001">
    <property type="protein sequence ID" value="SDN92706.1"/>
    <property type="molecule type" value="Genomic_DNA"/>
</dbReference>
<evidence type="ECO:0000313" key="2">
    <source>
        <dbReference type="Proteomes" id="UP000199651"/>
    </source>
</evidence>
<dbReference type="InterPro" id="IPR036412">
    <property type="entry name" value="HAD-like_sf"/>
</dbReference>
<dbReference type="InterPro" id="IPR036514">
    <property type="entry name" value="SGNH_hydro_sf"/>
</dbReference>
<gene>
    <name evidence="1" type="ORF">SAMN05192558_101328</name>
</gene>
<dbReference type="SUPFAM" id="SSF56784">
    <property type="entry name" value="HAD-like"/>
    <property type="match status" value="1"/>
</dbReference>
<dbReference type="NCBIfam" id="TIGR01686">
    <property type="entry name" value="FkbH"/>
    <property type="match status" value="1"/>
</dbReference>
<dbReference type="Gene3D" id="3.40.50.1110">
    <property type="entry name" value="SGNH hydrolase"/>
    <property type="match status" value="1"/>
</dbReference>
<organism evidence="1 2">
    <name type="scientific">Actinokineospora alba</name>
    <dbReference type="NCBI Taxonomy" id="504798"/>
    <lineage>
        <taxon>Bacteria</taxon>
        <taxon>Bacillati</taxon>
        <taxon>Actinomycetota</taxon>
        <taxon>Actinomycetes</taxon>
        <taxon>Pseudonocardiales</taxon>
        <taxon>Pseudonocardiaceae</taxon>
        <taxon>Actinokineospora</taxon>
    </lineage>
</organism>
<dbReference type="AlphaFoldDB" id="A0A1H0FDR0"/>
<dbReference type="GO" id="GO:0046677">
    <property type="term" value="P:response to antibiotic"/>
    <property type="evidence" value="ECO:0007669"/>
    <property type="project" value="InterPro"/>
</dbReference>
<evidence type="ECO:0000313" key="1">
    <source>
        <dbReference type="EMBL" id="SDN92706.1"/>
    </source>
</evidence>
<dbReference type="InterPro" id="IPR010033">
    <property type="entry name" value="HAD_SF_ppase_IIIC"/>
</dbReference>
<dbReference type="OrthoDB" id="323926at2"/>
<accession>A0A1H0FDR0</accession>
<dbReference type="InterPro" id="IPR010037">
    <property type="entry name" value="FkbH_domain"/>
</dbReference>
<keyword evidence="2" id="KW-1185">Reference proteome</keyword>
<dbReference type="SUPFAM" id="SSF110710">
    <property type="entry name" value="TTHA0583/YokD-like"/>
    <property type="match status" value="1"/>
</dbReference>
<sequence>MACRSDTAFGADTVFEVFERERARIVVLGASWDSCTQVHRYEELFDVPYRHPMTVSGHVDFGAGRHPLDLRMVVRDVDLKSTLDFAPLFDRLRVNGSIAGADLLGTRVESVSTADLAAVCGELMTDDPWILVRQPRLIERRARLLAREPVRLAVLGSRTLDVLTAELAAEGERVLAGEPLAVHAPEFGALGRDIHDPASPLRTFGAQVSFFVDRIEDVLAVDDLDPDLPAERLADAVNHYADLVAAYAETTDRPVFVTTFAQLQAARRPVGPLIAEANRLLAAALAGLETVHTVDLADAVARHGGDSLVDQRLWQVARVPHSRSLSATLARRYWGLALSVLGRTARVIVTDLDNTLWHGVVGEDGIEGIQVGTDHPGNAHQRLQRVLKSLSDAGVALAVCSKNDEDLALRAIREHSGMVLGEDDFVAMEIGWRPKTEAIADLAARLNIGLANILFLDDNPVERAAVREFLPDVIVPELPADPTGYADLVLDSPFTTVFAVTDADRRRTAQYRAREQVEKRRRGFDRPEDFYASLGTEVHVSPLTEGTMARAEQLCAKTNQFNTTTRRHTRAELRHLADAPDSDVLVVAVGDRFSPREDVGLVILRHDGPVTTVDSYLLSCRVLGRGVEAGLLGWLTGRLAADGKTRVRGLVVPTERNGPCRTVFADAGFTPGPGDGEWERPVDGAARGPAWLPIVDHTKRRETQHV</sequence>
<dbReference type="RefSeq" id="WP_091368853.1">
    <property type="nucleotide sequence ID" value="NZ_FNDV01000003.1"/>
</dbReference>
<dbReference type="Pfam" id="PF02522">
    <property type="entry name" value="Antibiotic_NAT"/>
    <property type="match status" value="1"/>
</dbReference>